<dbReference type="Proteomes" id="UP000275385">
    <property type="component" value="Unassembled WGS sequence"/>
</dbReference>
<dbReference type="GO" id="GO:1903600">
    <property type="term" value="C:glutaminase complex"/>
    <property type="evidence" value="ECO:0007669"/>
    <property type="project" value="TreeGrafter"/>
</dbReference>
<dbReference type="PANTHER" id="PTHR31559">
    <property type="entry name" value="PYRIDOXAL 5'-PHOSPHATE SYNTHASE SUBUNIT SNO"/>
    <property type="match status" value="1"/>
</dbReference>
<dbReference type="PROSITE" id="PS01236">
    <property type="entry name" value="PDXT_SNO_1"/>
    <property type="match status" value="1"/>
</dbReference>
<dbReference type="InterPro" id="IPR021196">
    <property type="entry name" value="PdxT/SNO_CS"/>
</dbReference>
<proteinExistence type="inferred from homology"/>
<evidence type="ECO:0000256" key="2">
    <source>
        <dbReference type="ARBA" id="ARBA00012918"/>
    </source>
</evidence>
<dbReference type="STRING" id="177199.A0A420Y8A4"/>
<dbReference type="GO" id="GO:0016829">
    <property type="term" value="F:lyase activity"/>
    <property type="evidence" value="ECO:0007669"/>
    <property type="project" value="UniProtKB-KW"/>
</dbReference>
<accession>A0A420Y8A4</accession>
<dbReference type="PROSITE" id="PS51273">
    <property type="entry name" value="GATASE_TYPE_1"/>
    <property type="match status" value="1"/>
</dbReference>
<feature type="binding site" evidence="8">
    <location>
        <position position="126"/>
    </location>
    <ligand>
        <name>L-glutamine</name>
        <dbReference type="ChEBI" id="CHEBI:58359"/>
    </ligand>
</feature>
<comment type="similarity">
    <text evidence="1">Belongs to the glutaminase PdxT/SNO family.</text>
</comment>
<feature type="active site" description="Nucleophile" evidence="7">
    <location>
        <position position="96"/>
    </location>
</feature>
<comment type="caution">
    <text evidence="9">The sequence shown here is derived from an EMBL/GenBank/DDBJ whole genome shotgun (WGS) entry which is preliminary data.</text>
</comment>
<evidence type="ECO:0000256" key="5">
    <source>
        <dbReference type="ARBA" id="ARBA00023239"/>
    </source>
</evidence>
<keyword evidence="4" id="KW-0315">Glutamine amidotransferase</keyword>
<gene>
    <name evidence="9" type="ORF">DL546_007239</name>
</gene>
<evidence type="ECO:0000256" key="6">
    <source>
        <dbReference type="ARBA" id="ARBA00049534"/>
    </source>
</evidence>
<keyword evidence="5" id="KW-0456">Lyase</keyword>
<evidence type="ECO:0000313" key="9">
    <source>
        <dbReference type="EMBL" id="RKU44083.1"/>
    </source>
</evidence>
<dbReference type="OrthoDB" id="2039at2759"/>
<organism evidence="9 10">
    <name type="scientific">Coniochaeta pulveracea</name>
    <dbReference type="NCBI Taxonomy" id="177199"/>
    <lineage>
        <taxon>Eukaryota</taxon>
        <taxon>Fungi</taxon>
        <taxon>Dikarya</taxon>
        <taxon>Ascomycota</taxon>
        <taxon>Pezizomycotina</taxon>
        <taxon>Sordariomycetes</taxon>
        <taxon>Sordariomycetidae</taxon>
        <taxon>Coniochaetales</taxon>
        <taxon>Coniochaetaceae</taxon>
        <taxon>Coniochaeta</taxon>
    </lineage>
</organism>
<dbReference type="InterPro" id="IPR029062">
    <property type="entry name" value="Class_I_gatase-like"/>
</dbReference>
<sequence>MVTTVGVLALQGGFHEHLSLLKRAAAHLKDTRPAIWQDKELSFIEVRNPRDLSRCDALIIPGGESTTIALAAADCGLLEPLRHFVKIDHKPTWGTCAGLVLLSEEATATKKGGQELIGGLDVRVQRNHFGRQVQSFIADLELPFLESIGESKAYPGVFIRAPVVEKLLTSDGPGSKTGETTAAEVLAVVAQKTPEEDADQIVAVRQGNVLGTSFHPELTDDIRMHVWWLDHALTPSFQKENA</sequence>
<dbReference type="Pfam" id="PF01174">
    <property type="entry name" value="SNO"/>
    <property type="match status" value="1"/>
</dbReference>
<dbReference type="AlphaFoldDB" id="A0A420Y8A4"/>
<dbReference type="GO" id="GO:0004359">
    <property type="term" value="F:glutaminase activity"/>
    <property type="evidence" value="ECO:0007669"/>
    <property type="project" value="UniProtKB-EC"/>
</dbReference>
<dbReference type="PIRSF" id="PIRSF005639">
    <property type="entry name" value="Glut_amidoT_SNO"/>
    <property type="match status" value="1"/>
</dbReference>
<evidence type="ECO:0000256" key="4">
    <source>
        <dbReference type="ARBA" id="ARBA00022962"/>
    </source>
</evidence>
<comment type="catalytic activity">
    <reaction evidence="6">
        <text>L-glutamine + H2O = L-glutamate + NH4(+)</text>
        <dbReference type="Rhea" id="RHEA:15889"/>
        <dbReference type="ChEBI" id="CHEBI:15377"/>
        <dbReference type="ChEBI" id="CHEBI:28938"/>
        <dbReference type="ChEBI" id="CHEBI:29985"/>
        <dbReference type="ChEBI" id="CHEBI:58359"/>
        <dbReference type="EC" id="3.5.1.2"/>
    </reaction>
</comment>
<feature type="binding site" evidence="8">
    <location>
        <begin position="159"/>
        <end position="160"/>
    </location>
    <ligand>
        <name>L-glutamine</name>
        <dbReference type="ChEBI" id="CHEBI:58359"/>
    </ligand>
</feature>
<evidence type="ECO:0000256" key="8">
    <source>
        <dbReference type="PIRSR" id="PIRSR005639-2"/>
    </source>
</evidence>
<evidence type="ECO:0000256" key="3">
    <source>
        <dbReference type="ARBA" id="ARBA00022801"/>
    </source>
</evidence>
<dbReference type="EC" id="3.5.1.2" evidence="2"/>
<dbReference type="PROSITE" id="PS51130">
    <property type="entry name" value="PDXT_SNO_2"/>
    <property type="match status" value="1"/>
</dbReference>
<dbReference type="SUPFAM" id="SSF52317">
    <property type="entry name" value="Class I glutamine amidotransferase-like"/>
    <property type="match status" value="1"/>
</dbReference>
<feature type="binding site" evidence="8">
    <location>
        <begin position="63"/>
        <end position="65"/>
    </location>
    <ligand>
        <name>L-glutamine</name>
        <dbReference type="ChEBI" id="CHEBI:58359"/>
    </ligand>
</feature>
<keyword evidence="10" id="KW-1185">Reference proteome</keyword>
<feature type="active site" description="Charge relay system" evidence="7">
    <location>
        <position position="215"/>
    </location>
</feature>
<evidence type="ECO:0000313" key="10">
    <source>
        <dbReference type="Proteomes" id="UP000275385"/>
    </source>
</evidence>
<dbReference type="EMBL" id="QVQW01000035">
    <property type="protein sequence ID" value="RKU44083.1"/>
    <property type="molecule type" value="Genomic_DNA"/>
</dbReference>
<dbReference type="InterPro" id="IPR002161">
    <property type="entry name" value="PdxT/SNO"/>
</dbReference>
<dbReference type="NCBIfam" id="TIGR03800">
    <property type="entry name" value="PLP_synth_Pdx2"/>
    <property type="match status" value="1"/>
</dbReference>
<keyword evidence="3" id="KW-0378">Hydrolase</keyword>
<dbReference type="GO" id="GO:0042823">
    <property type="term" value="P:pyridoxal phosphate biosynthetic process"/>
    <property type="evidence" value="ECO:0007669"/>
    <property type="project" value="InterPro"/>
</dbReference>
<dbReference type="GO" id="GO:0008614">
    <property type="term" value="P:pyridoxine metabolic process"/>
    <property type="evidence" value="ECO:0007669"/>
    <property type="project" value="TreeGrafter"/>
</dbReference>
<dbReference type="CDD" id="cd01749">
    <property type="entry name" value="GATase1_PB"/>
    <property type="match status" value="1"/>
</dbReference>
<reference evidence="9 10" key="1">
    <citation type="submission" date="2018-08" db="EMBL/GenBank/DDBJ databases">
        <title>Draft genome of the lignicolous fungus Coniochaeta pulveracea.</title>
        <authorList>
            <person name="Borstlap C.J."/>
            <person name="De Witt R.N."/>
            <person name="Botha A."/>
            <person name="Volschenk H."/>
        </authorList>
    </citation>
    <scope>NUCLEOTIDE SEQUENCE [LARGE SCALE GENOMIC DNA]</scope>
    <source>
        <strain evidence="9 10">CAB683</strain>
    </source>
</reference>
<evidence type="ECO:0000256" key="1">
    <source>
        <dbReference type="ARBA" id="ARBA00008345"/>
    </source>
</evidence>
<dbReference type="HAMAP" id="MF_01615">
    <property type="entry name" value="PdxT"/>
    <property type="match status" value="1"/>
</dbReference>
<name>A0A420Y8A4_9PEZI</name>
<evidence type="ECO:0000256" key="7">
    <source>
        <dbReference type="PIRSR" id="PIRSR005639-1"/>
    </source>
</evidence>
<dbReference type="PANTHER" id="PTHR31559:SF0">
    <property type="entry name" value="PYRIDOXAL 5'-PHOSPHATE SYNTHASE SUBUNIT SNO1-RELATED"/>
    <property type="match status" value="1"/>
</dbReference>
<protein>
    <recommendedName>
        <fullName evidence="2">glutaminase</fullName>
        <ecNumber evidence="2">3.5.1.2</ecNumber>
    </recommendedName>
</protein>
<feature type="active site" description="Charge relay system" evidence="7">
    <location>
        <position position="217"/>
    </location>
</feature>
<dbReference type="Gene3D" id="3.40.50.880">
    <property type="match status" value="1"/>
</dbReference>
<dbReference type="GO" id="GO:0005829">
    <property type="term" value="C:cytosol"/>
    <property type="evidence" value="ECO:0007669"/>
    <property type="project" value="TreeGrafter"/>
</dbReference>